<dbReference type="OrthoDB" id="774871at2759"/>
<dbReference type="PANTHER" id="PTHR33593">
    <property type="entry name" value="DUF1442 FAMILY PROTEIN"/>
    <property type="match status" value="1"/>
</dbReference>
<dbReference type="Gene3D" id="3.40.50.150">
    <property type="entry name" value="Vaccinia Virus protein VP39"/>
    <property type="match status" value="1"/>
</dbReference>
<dbReference type="PANTHER" id="PTHR33593:SF16">
    <property type="entry name" value="OS08G0110600 PROTEIN"/>
    <property type="match status" value="1"/>
</dbReference>
<name>A0A9Q1Q5W3_9CARY</name>
<organism evidence="1 2">
    <name type="scientific">Carnegiea gigantea</name>
    <dbReference type="NCBI Taxonomy" id="171969"/>
    <lineage>
        <taxon>Eukaryota</taxon>
        <taxon>Viridiplantae</taxon>
        <taxon>Streptophyta</taxon>
        <taxon>Embryophyta</taxon>
        <taxon>Tracheophyta</taxon>
        <taxon>Spermatophyta</taxon>
        <taxon>Magnoliopsida</taxon>
        <taxon>eudicotyledons</taxon>
        <taxon>Gunneridae</taxon>
        <taxon>Pentapetalae</taxon>
        <taxon>Caryophyllales</taxon>
        <taxon>Cactineae</taxon>
        <taxon>Cactaceae</taxon>
        <taxon>Cactoideae</taxon>
        <taxon>Echinocereeae</taxon>
        <taxon>Carnegiea</taxon>
    </lineage>
</organism>
<gene>
    <name evidence="1" type="ORF">Cgig2_025849</name>
</gene>
<accession>A0A9Q1Q5W3</accession>
<dbReference type="InterPro" id="IPR029063">
    <property type="entry name" value="SAM-dependent_MTases_sf"/>
</dbReference>
<evidence type="ECO:0000313" key="2">
    <source>
        <dbReference type="Proteomes" id="UP001153076"/>
    </source>
</evidence>
<dbReference type="AlphaFoldDB" id="A0A9Q1Q5W3"/>
<evidence type="ECO:0000313" key="1">
    <source>
        <dbReference type="EMBL" id="KAJ8430422.1"/>
    </source>
</evidence>
<dbReference type="InterPro" id="IPR009902">
    <property type="entry name" value="DUF1442"/>
</dbReference>
<keyword evidence="2" id="KW-1185">Reference proteome</keyword>
<dbReference type="Proteomes" id="UP001153076">
    <property type="component" value="Unassembled WGS sequence"/>
</dbReference>
<protein>
    <submittedName>
        <fullName evidence="1">Uncharacterized protein</fullName>
    </submittedName>
</protein>
<comment type="caution">
    <text evidence="1">The sequence shown here is derived from an EMBL/GenBank/DDBJ whole genome shotgun (WGS) entry which is preliminary data.</text>
</comment>
<dbReference type="Pfam" id="PF07279">
    <property type="entry name" value="DUF1442"/>
    <property type="match status" value="1"/>
</dbReference>
<sequence length="268" mass="30190">MEWSPQLAMHAYLQTLQLRNKYKPDNRNDQEEEKYVARLTKQQEGRSPGRGGINMIEPNGLEFISALAAGNQAKVLVQIMANHSNDITSLTIALAVAATQTGGKLICVIPFHHHHHLTTSNIRHQLSLYGLLTTSAINYVDCDHHQDAVVELRVGHPNEQIRDLKNIDFAVIDGQFDHCDHLCQNLHLNPKGAIIVANNWLYRGQMSITRLVDQLLKGRRGVQSSVTILPLESSGHVQVILKIKSIYAANMKLPPRRRHKRFLVTFNA</sequence>
<dbReference type="EMBL" id="JAKOGI010000795">
    <property type="protein sequence ID" value="KAJ8430422.1"/>
    <property type="molecule type" value="Genomic_DNA"/>
</dbReference>
<reference evidence="1" key="1">
    <citation type="submission" date="2022-04" db="EMBL/GenBank/DDBJ databases">
        <title>Carnegiea gigantea Genome sequencing and assembly v2.</title>
        <authorList>
            <person name="Copetti D."/>
            <person name="Sanderson M.J."/>
            <person name="Burquez A."/>
            <person name="Wojciechowski M.F."/>
        </authorList>
    </citation>
    <scope>NUCLEOTIDE SEQUENCE</scope>
    <source>
        <strain evidence="1">SGP5-SGP5p</strain>
        <tissue evidence="1">Aerial part</tissue>
    </source>
</reference>
<proteinExistence type="predicted"/>